<reference evidence="1 2" key="1">
    <citation type="submission" date="2020-05" db="EMBL/GenBank/DDBJ databases">
        <title>Complete genome sequence of of a novel Thermoleptolyngbya strain isolated from hot springs of Ganzi, Sichuan China.</title>
        <authorList>
            <person name="Tang J."/>
            <person name="Daroch M."/>
            <person name="Li L."/>
            <person name="Waleron K."/>
            <person name="Waleron M."/>
            <person name="Waleron M."/>
        </authorList>
    </citation>
    <scope>NUCLEOTIDE SEQUENCE [LARGE SCALE GENOMIC DNA]</scope>
    <source>
        <strain evidence="1 2">PKUAC-SCTA183</strain>
    </source>
</reference>
<accession>A0A6M8B8N5</accession>
<dbReference type="KEGG" id="theu:HPC62_15380"/>
<keyword evidence="1" id="KW-0547">Nucleotide-binding</keyword>
<dbReference type="SUPFAM" id="SSF52540">
    <property type="entry name" value="P-loop containing nucleoside triphosphate hydrolases"/>
    <property type="match status" value="1"/>
</dbReference>
<dbReference type="InterPro" id="IPR027417">
    <property type="entry name" value="P-loop_NTPase"/>
</dbReference>
<keyword evidence="2" id="KW-1185">Reference proteome</keyword>
<name>A0A6M8B8N5_9CYAN</name>
<evidence type="ECO:0000313" key="1">
    <source>
        <dbReference type="EMBL" id="QKD83394.1"/>
    </source>
</evidence>
<proteinExistence type="predicted"/>
<dbReference type="GO" id="GO:0005524">
    <property type="term" value="F:ATP binding"/>
    <property type="evidence" value="ECO:0007669"/>
    <property type="project" value="UniProtKB-KW"/>
</dbReference>
<gene>
    <name evidence="1" type="ORF">HPC62_15380</name>
</gene>
<dbReference type="RefSeq" id="WP_172357076.1">
    <property type="nucleotide sequence ID" value="NZ_CP053661.1"/>
</dbReference>
<dbReference type="Proteomes" id="UP000505210">
    <property type="component" value="Chromosome"/>
</dbReference>
<sequence length="219" mass="24144">MTTPHSPLSQPSSATDPRVHYHGRVIAVGGPPHSGKSVFLAELYRQLLQRQPSGVFLHRACPDGEGMWSNEADPSVVQQIRKKAAFSEEFVGSTLHMIEQLGRNSQLSLILLDLGGKRTAENAEILRRSTHCLVLSADEEEAMRWHVFAADEGCPVLASFQSRLVRSPDHQIDPTARSTIQIDRPIPQGTLVNLCRELGADCYQAAIAQFADWLLAQPC</sequence>
<dbReference type="EMBL" id="CP053661">
    <property type="protein sequence ID" value="QKD83394.1"/>
    <property type="molecule type" value="Genomic_DNA"/>
</dbReference>
<keyword evidence="1" id="KW-0067">ATP-binding</keyword>
<dbReference type="AlphaFoldDB" id="A0A6M8B8N5"/>
<protein>
    <submittedName>
        <fullName evidence="1">ATP-binding protein</fullName>
    </submittedName>
</protein>
<organism evidence="1 2">
    <name type="scientific">Thermoleptolyngbya sichuanensis A183</name>
    <dbReference type="NCBI Taxonomy" id="2737172"/>
    <lineage>
        <taxon>Bacteria</taxon>
        <taxon>Bacillati</taxon>
        <taxon>Cyanobacteriota</taxon>
        <taxon>Cyanophyceae</taxon>
        <taxon>Oculatellales</taxon>
        <taxon>Oculatellaceae</taxon>
        <taxon>Thermoleptolyngbya</taxon>
        <taxon>Thermoleptolyngbya sichuanensis</taxon>
    </lineage>
</organism>
<evidence type="ECO:0000313" key="2">
    <source>
        <dbReference type="Proteomes" id="UP000505210"/>
    </source>
</evidence>